<protein>
    <submittedName>
        <fullName evidence="1">Uncharacterized protein</fullName>
    </submittedName>
</protein>
<evidence type="ECO:0000313" key="2">
    <source>
        <dbReference type="Proteomes" id="UP000185639"/>
    </source>
</evidence>
<dbReference type="EMBL" id="FTOH01000005">
    <property type="protein sequence ID" value="SIS82112.1"/>
    <property type="molecule type" value="Genomic_DNA"/>
</dbReference>
<keyword evidence="2" id="KW-1185">Reference proteome</keyword>
<organism evidence="1 2">
    <name type="scientific">Thalassolituus maritimus</name>
    <dbReference type="NCBI Taxonomy" id="484498"/>
    <lineage>
        <taxon>Bacteria</taxon>
        <taxon>Pseudomonadati</taxon>
        <taxon>Pseudomonadota</taxon>
        <taxon>Gammaproteobacteria</taxon>
        <taxon>Oceanospirillales</taxon>
        <taxon>Oceanospirillaceae</taxon>
        <taxon>Thalassolituus</taxon>
    </lineage>
</organism>
<proteinExistence type="predicted"/>
<gene>
    <name evidence="1" type="ORF">SAMN05421686_1059</name>
</gene>
<dbReference type="Proteomes" id="UP000185639">
    <property type="component" value="Unassembled WGS sequence"/>
</dbReference>
<dbReference type="STRING" id="484498.SAMN05421686_1059"/>
<dbReference type="AlphaFoldDB" id="A0A1N7M7T3"/>
<reference evidence="2" key="1">
    <citation type="submission" date="2017-01" db="EMBL/GenBank/DDBJ databases">
        <authorList>
            <person name="Varghese N."/>
            <person name="Submissions S."/>
        </authorList>
    </citation>
    <scope>NUCLEOTIDE SEQUENCE [LARGE SCALE GENOMIC DNA]</scope>
    <source>
        <strain evidence="2">DSM 24913</strain>
    </source>
</reference>
<name>A0A1N7M7T3_9GAMM</name>
<evidence type="ECO:0000313" key="1">
    <source>
        <dbReference type="EMBL" id="SIS82112.1"/>
    </source>
</evidence>
<sequence length="65" mass="7006">MTMAAMVAVIYRLSGLIGCLLGEQIVVLGISGTGLVRMVEFQVLRPELMKLVNVRHGSHGLQGNQ</sequence>
<accession>A0A1N7M7T3</accession>